<sequence>MATHLITKVEVNPFQKSNSQRVVTQINGVAPTFSKKPSIRQEDGGQRLLFEAKISSDPQPTVEWYHDGTLVVAKGRHSVGFLF</sequence>
<keyword evidence="3" id="KW-1185">Reference proteome</keyword>
<dbReference type="EMBL" id="NCKV01004539">
    <property type="protein sequence ID" value="RWS24689.1"/>
    <property type="molecule type" value="Genomic_DNA"/>
</dbReference>
<dbReference type="InterPro" id="IPR013098">
    <property type="entry name" value="Ig_I-set"/>
</dbReference>
<protein>
    <submittedName>
        <fullName evidence="2">Twitchin-like protein</fullName>
    </submittedName>
</protein>
<dbReference type="SUPFAM" id="SSF48726">
    <property type="entry name" value="Immunoglobulin"/>
    <property type="match status" value="1"/>
</dbReference>
<dbReference type="InterPro" id="IPR013783">
    <property type="entry name" value="Ig-like_fold"/>
</dbReference>
<evidence type="ECO:0000259" key="1">
    <source>
        <dbReference type="Pfam" id="PF07679"/>
    </source>
</evidence>
<accession>A0A443SAV8</accession>
<reference evidence="2 3" key="1">
    <citation type="journal article" date="2018" name="Gigascience">
        <title>Genomes of trombidid mites reveal novel predicted allergens and laterally-transferred genes associated with secondary metabolism.</title>
        <authorList>
            <person name="Dong X."/>
            <person name="Chaisiri K."/>
            <person name="Xia D."/>
            <person name="Armstrong S.D."/>
            <person name="Fang Y."/>
            <person name="Donnelly M.J."/>
            <person name="Kadowaki T."/>
            <person name="McGarry J.W."/>
            <person name="Darby A.C."/>
            <person name="Makepeace B.L."/>
        </authorList>
    </citation>
    <scope>NUCLEOTIDE SEQUENCE [LARGE SCALE GENOMIC DNA]</scope>
    <source>
        <strain evidence="2">UoL-UT</strain>
    </source>
</reference>
<organism evidence="2 3">
    <name type="scientific">Leptotrombidium deliense</name>
    <dbReference type="NCBI Taxonomy" id="299467"/>
    <lineage>
        <taxon>Eukaryota</taxon>
        <taxon>Metazoa</taxon>
        <taxon>Ecdysozoa</taxon>
        <taxon>Arthropoda</taxon>
        <taxon>Chelicerata</taxon>
        <taxon>Arachnida</taxon>
        <taxon>Acari</taxon>
        <taxon>Acariformes</taxon>
        <taxon>Trombidiformes</taxon>
        <taxon>Prostigmata</taxon>
        <taxon>Anystina</taxon>
        <taxon>Parasitengona</taxon>
        <taxon>Trombiculoidea</taxon>
        <taxon>Trombiculidae</taxon>
        <taxon>Leptotrombidium</taxon>
    </lineage>
</organism>
<dbReference type="VEuPathDB" id="VectorBase:LDEU007351"/>
<dbReference type="STRING" id="299467.A0A443SAV8"/>
<dbReference type="AlphaFoldDB" id="A0A443SAV8"/>
<evidence type="ECO:0000313" key="2">
    <source>
        <dbReference type="EMBL" id="RWS24689.1"/>
    </source>
</evidence>
<dbReference type="Proteomes" id="UP000288716">
    <property type="component" value="Unassembled WGS sequence"/>
</dbReference>
<dbReference type="Gene3D" id="2.60.40.10">
    <property type="entry name" value="Immunoglobulins"/>
    <property type="match status" value="1"/>
</dbReference>
<proteinExistence type="predicted"/>
<dbReference type="InterPro" id="IPR036179">
    <property type="entry name" value="Ig-like_dom_sf"/>
</dbReference>
<feature type="domain" description="Immunoglobulin I-set" evidence="1">
    <location>
        <begin position="31"/>
        <end position="79"/>
    </location>
</feature>
<name>A0A443SAV8_9ACAR</name>
<dbReference type="Pfam" id="PF07679">
    <property type="entry name" value="I-set"/>
    <property type="match status" value="1"/>
</dbReference>
<gene>
    <name evidence="2" type="ORF">B4U80_13857</name>
</gene>
<evidence type="ECO:0000313" key="3">
    <source>
        <dbReference type="Proteomes" id="UP000288716"/>
    </source>
</evidence>
<dbReference type="OrthoDB" id="504170at2759"/>
<comment type="caution">
    <text evidence="2">The sequence shown here is derived from an EMBL/GenBank/DDBJ whole genome shotgun (WGS) entry which is preliminary data.</text>
</comment>